<dbReference type="InterPro" id="IPR036411">
    <property type="entry name" value="TorD-like_sf"/>
</dbReference>
<organism evidence="1 2">
    <name type="scientific">Helicobacter turcicus</name>
    <dbReference type="NCBI Taxonomy" id="2867412"/>
    <lineage>
        <taxon>Bacteria</taxon>
        <taxon>Pseudomonadati</taxon>
        <taxon>Campylobacterota</taxon>
        <taxon>Epsilonproteobacteria</taxon>
        <taxon>Campylobacterales</taxon>
        <taxon>Helicobacteraceae</taxon>
        <taxon>Helicobacter</taxon>
    </lineage>
</organism>
<gene>
    <name evidence="1" type="ORF">K4G57_07460</name>
</gene>
<dbReference type="EMBL" id="JAIGYQ010000011">
    <property type="protein sequence ID" value="MBX7491294.1"/>
    <property type="molecule type" value="Genomic_DNA"/>
</dbReference>
<sequence length="200" mass="23263">MFDNLSTKEAQDIKNARLLYYDFFYGLFVFELLNGRVELAKKQLEILQNAPLNNASEVGIMLLRQELENNGIQNIKEEFSRLFALPFGEKQVGMHLSHYYENCIGAQSLLKMRSLLKQSDVRVETSEFRESEEHLGFLFGFMRHLIESGNTELAKEVFLFIKDAYIGLISEIRARGDAKYYLALADILEGFMRFENDIYM</sequence>
<reference evidence="1 2" key="1">
    <citation type="submission" date="2021-08" db="EMBL/GenBank/DDBJ databases">
        <title>Helicobacter spp. isolated from feces of Anatolian Ground Squirrel (Spermophilus xanthoprymnus) in Turkey.</title>
        <authorList>
            <person name="Aydin F."/>
            <person name="Abay S."/>
            <person name="Kayman T."/>
            <person name="Karakaya E."/>
            <person name="Saticioglu I.B."/>
        </authorList>
    </citation>
    <scope>NUCLEOTIDE SEQUENCE [LARGE SCALE GENOMIC DNA]</scope>
    <source>
        <strain evidence="1 2">Faydin-H70</strain>
    </source>
</reference>
<comment type="caution">
    <text evidence="1">The sequence shown here is derived from an EMBL/GenBank/DDBJ whole genome shotgun (WGS) entry which is preliminary data.</text>
</comment>
<proteinExistence type="predicted"/>
<protein>
    <submittedName>
        <fullName evidence="1">Molecular chaperone TorD family protein</fullName>
    </submittedName>
</protein>
<accession>A0ABS7JPF5</accession>
<evidence type="ECO:0000313" key="2">
    <source>
        <dbReference type="Proteomes" id="UP000700059"/>
    </source>
</evidence>
<dbReference type="RefSeq" id="WP_221532618.1">
    <property type="nucleotide sequence ID" value="NZ_JAIGYP010000011.1"/>
</dbReference>
<dbReference type="SUPFAM" id="SSF89155">
    <property type="entry name" value="TorD-like"/>
    <property type="match status" value="1"/>
</dbReference>
<name>A0ABS7JPF5_9HELI</name>
<dbReference type="Gene3D" id="1.10.3480.10">
    <property type="entry name" value="TorD-like"/>
    <property type="match status" value="1"/>
</dbReference>
<dbReference type="Pfam" id="PF02613">
    <property type="entry name" value="Nitrate_red_del"/>
    <property type="match status" value="1"/>
</dbReference>
<dbReference type="Proteomes" id="UP000700059">
    <property type="component" value="Unassembled WGS sequence"/>
</dbReference>
<dbReference type="InterPro" id="IPR020945">
    <property type="entry name" value="DMSO/NO3_reduct_chaperone"/>
</dbReference>
<keyword evidence="2" id="KW-1185">Reference proteome</keyword>
<evidence type="ECO:0000313" key="1">
    <source>
        <dbReference type="EMBL" id="MBX7491294.1"/>
    </source>
</evidence>